<evidence type="ECO:0000256" key="7">
    <source>
        <dbReference type="ARBA" id="ARBA00022989"/>
    </source>
</evidence>
<dbReference type="SUPFAM" id="SSF53448">
    <property type="entry name" value="Nucleotide-diphospho-sugar transferases"/>
    <property type="match status" value="3"/>
</dbReference>
<evidence type="ECO:0000256" key="3">
    <source>
        <dbReference type="ARBA" id="ARBA00022676"/>
    </source>
</evidence>
<feature type="transmembrane region" description="Helical" evidence="11">
    <location>
        <begin position="45"/>
        <end position="63"/>
    </location>
</feature>
<dbReference type="PANTHER" id="PTHR31392">
    <property type="entry name" value="ALPHA-1,3-MANNOSYLTRANSFERASE MNN1-RELATED"/>
    <property type="match status" value="1"/>
</dbReference>
<feature type="compositionally biased region" description="Polar residues" evidence="10">
    <location>
        <begin position="93"/>
        <end position="103"/>
    </location>
</feature>
<dbReference type="Proteomes" id="UP000792063">
    <property type="component" value="Unassembled WGS sequence"/>
</dbReference>
<dbReference type="GO" id="GO:0000033">
    <property type="term" value="F:alpha-1,3-mannosyltransferase activity"/>
    <property type="evidence" value="ECO:0007669"/>
    <property type="project" value="TreeGrafter"/>
</dbReference>
<evidence type="ECO:0000256" key="9">
    <source>
        <dbReference type="ARBA" id="ARBA00023180"/>
    </source>
</evidence>
<proteinExistence type="inferred from homology"/>
<evidence type="ECO:0000313" key="14">
    <source>
        <dbReference type="Proteomes" id="UP000285883"/>
    </source>
</evidence>
<gene>
    <name evidence="13" type="ORF">BBI17_009407</name>
    <name evidence="12" type="ORF">JM18_009329</name>
</gene>
<dbReference type="GO" id="GO:0016020">
    <property type="term" value="C:membrane"/>
    <property type="evidence" value="ECO:0007669"/>
    <property type="project" value="UniProtKB-SubCell"/>
</dbReference>
<keyword evidence="3" id="KW-0328">Glycosyltransferase</keyword>
<protein>
    <recommendedName>
        <fullName evidence="15">Nucleotide-diphospho-sugar transferase</fullName>
    </recommendedName>
</protein>
<dbReference type="InterPro" id="IPR029044">
    <property type="entry name" value="Nucleotide-diphossugar_trans"/>
</dbReference>
<dbReference type="Pfam" id="PF11051">
    <property type="entry name" value="Mannosyl_trans3"/>
    <property type="match status" value="3"/>
</dbReference>
<evidence type="ECO:0000256" key="6">
    <source>
        <dbReference type="ARBA" id="ARBA00022968"/>
    </source>
</evidence>
<evidence type="ECO:0000313" key="13">
    <source>
        <dbReference type="EMBL" id="RLN14403.1"/>
    </source>
</evidence>
<feature type="region of interest" description="Disordered" evidence="10">
    <location>
        <begin position="1"/>
        <end position="41"/>
    </location>
</feature>
<feature type="compositionally biased region" description="Polar residues" evidence="10">
    <location>
        <begin position="1"/>
        <end position="18"/>
    </location>
</feature>
<evidence type="ECO:0000256" key="10">
    <source>
        <dbReference type="SAM" id="MobiDB-lite"/>
    </source>
</evidence>
<organism evidence="13 14">
    <name type="scientific">Phytophthora kernoviae</name>
    <dbReference type="NCBI Taxonomy" id="325452"/>
    <lineage>
        <taxon>Eukaryota</taxon>
        <taxon>Sar</taxon>
        <taxon>Stramenopiles</taxon>
        <taxon>Oomycota</taxon>
        <taxon>Peronosporomycetes</taxon>
        <taxon>Peronosporales</taxon>
        <taxon>Peronosporaceae</taxon>
        <taxon>Phytophthora</taxon>
    </lineage>
</organism>
<reference evidence="12" key="1">
    <citation type="journal article" date="2015" name="Genom Data">
        <title>Genome sequences of six Phytophthora species associated with forests in New Zealand.</title>
        <authorList>
            <person name="Studholme D.J."/>
            <person name="McDougal R.L."/>
            <person name="Sambles C."/>
            <person name="Hansen E."/>
            <person name="Hardy G."/>
            <person name="Grant M."/>
            <person name="Ganley R.J."/>
            <person name="Williams N.M."/>
        </authorList>
    </citation>
    <scope>NUCLEOTIDE SEQUENCE</scope>
    <source>
        <strain evidence="12">NZFS 3630</strain>
    </source>
</reference>
<evidence type="ECO:0000256" key="1">
    <source>
        <dbReference type="ARBA" id="ARBA00004606"/>
    </source>
</evidence>
<feature type="compositionally biased region" description="Polar residues" evidence="10">
    <location>
        <begin position="28"/>
        <end position="41"/>
    </location>
</feature>
<evidence type="ECO:0008006" key="15">
    <source>
        <dbReference type="Google" id="ProtNLM"/>
    </source>
</evidence>
<reference evidence="13 14" key="2">
    <citation type="submission" date="2018-07" db="EMBL/GenBank/DDBJ databases">
        <title>Genome sequencing of oomycete isolates from Chile give support for New Zealand origin for Phytophthora kernoviae and make available the first Nothophytophthora sp. genome.</title>
        <authorList>
            <person name="Studholme D.J."/>
            <person name="Sanfuentes E."/>
            <person name="Panda P."/>
            <person name="Hill R."/>
            <person name="Sambles C."/>
            <person name="Grant M."/>
            <person name="Williams N.M."/>
            <person name="Mcdougal R.L."/>
        </authorList>
    </citation>
    <scope>NUCLEOTIDE SEQUENCE [LARGE SCALE GENOMIC DNA]</scope>
    <source>
        <strain evidence="13">Chile2</strain>
    </source>
</reference>
<dbReference type="EMBL" id="JPWU03000785">
    <property type="protein sequence ID" value="KAG2506934.1"/>
    <property type="molecule type" value="Genomic_DNA"/>
</dbReference>
<name>A0A3R7K4C1_9STRA</name>
<evidence type="ECO:0000256" key="11">
    <source>
        <dbReference type="SAM" id="Phobius"/>
    </source>
</evidence>
<feature type="compositionally biased region" description="Polar residues" evidence="10">
    <location>
        <begin position="71"/>
        <end position="84"/>
    </location>
</feature>
<keyword evidence="8 11" id="KW-0472">Membrane</keyword>
<evidence type="ECO:0000256" key="2">
    <source>
        <dbReference type="ARBA" id="ARBA00009105"/>
    </source>
</evidence>
<evidence type="ECO:0000256" key="8">
    <source>
        <dbReference type="ARBA" id="ARBA00023136"/>
    </source>
</evidence>
<keyword evidence="6" id="KW-0735">Signal-anchor</keyword>
<dbReference type="GO" id="GO:0005794">
    <property type="term" value="C:Golgi apparatus"/>
    <property type="evidence" value="ECO:0007669"/>
    <property type="project" value="TreeGrafter"/>
</dbReference>
<keyword evidence="9" id="KW-0325">Glycoprotein</keyword>
<evidence type="ECO:0000256" key="5">
    <source>
        <dbReference type="ARBA" id="ARBA00022692"/>
    </source>
</evidence>
<dbReference type="GO" id="GO:0006493">
    <property type="term" value="P:protein O-linked glycosylation"/>
    <property type="evidence" value="ECO:0007669"/>
    <property type="project" value="TreeGrafter"/>
</dbReference>
<comment type="similarity">
    <text evidence="2">Belongs to the MNN1/MNT family.</text>
</comment>
<dbReference type="InterPro" id="IPR022751">
    <property type="entry name" value="Alpha_mannosyltransferase"/>
</dbReference>
<sequence length="1390" mass="157575">MHDSTLVSRGGNSSTHDNNAPVADMESGRSSLSPNSPPARTSSRTWQFAVLLFFMSLLLYAMMPPSVPSNLTETLESTTRTFPQDDTPPAKLVTNNPSTSQRGQVFDSSVKRDKGIIMCMHNGAVPMGLSLVRELRCLGNQELIQIYHCFPEEMSDENRALLLSADNRLEIVDVCSDLVERKVLAKDKAEQFRSWWIKPLAMYHTDITEVMLLDVDDVFMHDPAVLRTTEGYNQTGTTFFYDRVLFSREFFNQDVDGMSYLKRMLNDFNYTKYGLESGAHPSDRLKRSYAYRGQTSHEQDSSIVVIDKSRSGQAIPIMFWLITKERFRREFSYGDKETFWISFELAKQDYFFSPWGVGDISSSTNGDLDKHSDTLCGSIVQYMPVSDQPADFLYVNGKAMLNPFPVSMDKLGTASHNVLFNTNPTHITPRQRRKPNGRTRSGWKGGYAMECLVGHGSELLPEKFAAQLLRRRIFYFGVRMGVLSALDQCFPFKGRKSVVTPPRSHRKLLLLLPALAVAGMVAVTLVTGFMDNRDSDGSYISASSSNSNNFASSAHSMLQNIFSGNSTAGGAPQDEDIVFLHPESQFYQRGDRFDRSVSRDKGVVICMHNGVLAMGLSLIRELRCLGNEELVQVYHCGQDELSSKSKEMMFTADNRLELVDACSDLVDREVLTQAKASKFKNWWIKPLAMYHTDVRHVMLMDVDDIIIKDPAALRELEGYKTTGTTFFYDRVFANCKQFVNGNDGKQKYLKKLFATFNYAKFNITEGAAPSEHALESFAYKGKTCHEMDSSLVLMDKKRTGETVLDIMFWFITKERFRFTYSWGDKETFWLSYEMAHVPYFFSPWGVSVVSSTPNKDMKKHPDSLCGSILQYVPMDGQDAEMLYVNGKALLDPYPQGIDYVPKAQWNNMFNTFPTHMTPRQPRTELSPTGHGKMYTECLIGLGMVMTAILAGFVSADIGSANGLSIFSTRATTLDLTDTPHPDSPFYQRGQQFDVTVNRDRAVLMCVHDAALAMVVSLIRELRCLGNEELIQVYHCGLDELSREAKEILLVIDNRLELIDVCSDLADRKVISDGMAAKFRNWWVKPLAMYHTDVRHVILMDVDDIIIKNPATLRDLEGYKTTGTTFFYDRVHANCTEFVNGVDQDSKYLHKLFRTFNYSRFNVTEKFAPSQHVLGSFAYTGKTCHEMDSSLVLVDKERAGQTVMDIMLWFITAERFRYAYSFGDKETFWLAFEMAHLPYTFSPWGVSVVNSMPNKDMIKHPDSLCGSILQYLPENNGSDDRMEMLYVNGKALLDPYPEGVDMVPKARWNNMFNTFPSHMTPRQPRQELNVSSNPGKKLYSECLVGLGSIPLPPEFAGHLLRRRLFYLGATTGVLGALQHCETYEMRQLLEV</sequence>
<evidence type="ECO:0000256" key="4">
    <source>
        <dbReference type="ARBA" id="ARBA00022679"/>
    </source>
</evidence>
<comment type="subcellular location">
    <subcellularLocation>
        <location evidence="1">Membrane</location>
        <topology evidence="1">Single-pass type II membrane protein</topology>
    </subcellularLocation>
</comment>
<keyword evidence="7 11" id="KW-1133">Transmembrane helix</keyword>
<dbReference type="PANTHER" id="PTHR31392:SF1">
    <property type="entry name" value="ALPHA-1,3-MANNOSYLTRANSFERASE MNN1-RELATED"/>
    <property type="match status" value="1"/>
</dbReference>
<keyword evidence="5 11" id="KW-0812">Transmembrane</keyword>
<keyword evidence="4" id="KW-0808">Transferase</keyword>
<reference evidence="12" key="3">
    <citation type="submission" date="2020-06" db="EMBL/GenBank/DDBJ databases">
        <authorList>
            <person name="Studholme D.J."/>
        </authorList>
    </citation>
    <scope>NUCLEOTIDE SEQUENCE</scope>
    <source>
        <strain evidence="12">NZFS 3630</strain>
    </source>
</reference>
<dbReference type="Proteomes" id="UP000285883">
    <property type="component" value="Unassembled WGS sequence"/>
</dbReference>
<feature type="region of interest" description="Disordered" evidence="10">
    <location>
        <begin position="71"/>
        <end position="103"/>
    </location>
</feature>
<comment type="caution">
    <text evidence="13">The sequence shown here is derived from an EMBL/GenBank/DDBJ whole genome shotgun (WGS) entry which is preliminary data.</text>
</comment>
<accession>A0A3R7K4C1</accession>
<dbReference type="EMBL" id="MAYM02001605">
    <property type="protein sequence ID" value="RLN14403.1"/>
    <property type="molecule type" value="Genomic_DNA"/>
</dbReference>
<evidence type="ECO:0000313" key="12">
    <source>
        <dbReference type="EMBL" id="KAG2506934.1"/>
    </source>
</evidence>